<dbReference type="Gene3D" id="3.30.2090.10">
    <property type="entry name" value="Multidrug efflux transporter AcrB TolC docking domain, DN and DC subdomains"/>
    <property type="match status" value="2"/>
</dbReference>
<dbReference type="SUPFAM" id="SSF82866">
    <property type="entry name" value="Multidrug efflux transporter AcrB transmembrane domain"/>
    <property type="match status" value="2"/>
</dbReference>
<dbReference type="SUPFAM" id="SSF82714">
    <property type="entry name" value="Multidrug efflux transporter AcrB TolC docking domain, DN and DC subdomains"/>
    <property type="match status" value="2"/>
</dbReference>
<keyword evidence="1" id="KW-0812">Transmembrane</keyword>
<protein>
    <submittedName>
        <fullName evidence="2">Efflux RND transporter permease subunit</fullName>
    </submittedName>
</protein>
<dbReference type="GO" id="GO:0005886">
    <property type="term" value="C:plasma membrane"/>
    <property type="evidence" value="ECO:0007669"/>
    <property type="project" value="TreeGrafter"/>
</dbReference>
<feature type="transmembrane region" description="Helical" evidence="1">
    <location>
        <begin position="956"/>
        <end position="981"/>
    </location>
</feature>
<feature type="transmembrane region" description="Helical" evidence="1">
    <location>
        <begin position="435"/>
        <end position="455"/>
    </location>
</feature>
<organism evidence="2 3">
    <name type="scientific">Aliikangiella coralliicola</name>
    <dbReference type="NCBI Taxonomy" id="2592383"/>
    <lineage>
        <taxon>Bacteria</taxon>
        <taxon>Pseudomonadati</taxon>
        <taxon>Pseudomonadota</taxon>
        <taxon>Gammaproteobacteria</taxon>
        <taxon>Oceanospirillales</taxon>
        <taxon>Pleioneaceae</taxon>
        <taxon>Aliikangiella</taxon>
    </lineage>
</organism>
<dbReference type="PANTHER" id="PTHR32063:SF0">
    <property type="entry name" value="SWARMING MOTILITY PROTEIN SWRC"/>
    <property type="match status" value="1"/>
</dbReference>
<accession>A0A545TS14</accession>
<dbReference type="PRINTS" id="PR00702">
    <property type="entry name" value="ACRIFLAVINRP"/>
</dbReference>
<dbReference type="Gene3D" id="1.20.1640.10">
    <property type="entry name" value="Multidrug efflux transporter AcrB transmembrane domain"/>
    <property type="match status" value="2"/>
</dbReference>
<dbReference type="Proteomes" id="UP000315439">
    <property type="component" value="Unassembled WGS sequence"/>
</dbReference>
<dbReference type="InterPro" id="IPR027463">
    <property type="entry name" value="AcrB_DN_DC_subdom"/>
</dbReference>
<dbReference type="OrthoDB" id="5287122at2"/>
<keyword evidence="1" id="KW-1133">Transmembrane helix</keyword>
<proteinExistence type="predicted"/>
<dbReference type="PANTHER" id="PTHR32063">
    <property type="match status" value="1"/>
</dbReference>
<feature type="transmembrane region" description="Helical" evidence="1">
    <location>
        <begin position="987"/>
        <end position="1009"/>
    </location>
</feature>
<reference evidence="2 3" key="1">
    <citation type="submission" date="2019-07" db="EMBL/GenBank/DDBJ databases">
        <title>Draft genome for Aliikangiella sp. M105.</title>
        <authorList>
            <person name="Wang G."/>
        </authorList>
    </citation>
    <scope>NUCLEOTIDE SEQUENCE [LARGE SCALE GENOMIC DNA]</scope>
    <source>
        <strain evidence="2 3">M105</strain>
    </source>
</reference>
<feature type="transmembrane region" description="Helical" evidence="1">
    <location>
        <begin position="877"/>
        <end position="901"/>
    </location>
</feature>
<dbReference type="AlphaFoldDB" id="A0A545TS14"/>
<feature type="transmembrane region" description="Helical" evidence="1">
    <location>
        <begin position="467"/>
        <end position="494"/>
    </location>
</feature>
<feature type="transmembrane region" description="Helical" evidence="1">
    <location>
        <begin position="850"/>
        <end position="870"/>
    </location>
</feature>
<feature type="transmembrane region" description="Helical" evidence="1">
    <location>
        <begin position="525"/>
        <end position="543"/>
    </location>
</feature>
<evidence type="ECO:0000313" key="2">
    <source>
        <dbReference type="EMBL" id="TQV80009.1"/>
    </source>
</evidence>
<dbReference type="Pfam" id="PF00873">
    <property type="entry name" value="ACR_tran"/>
    <property type="match status" value="1"/>
</dbReference>
<comment type="caution">
    <text evidence="2">The sequence shown here is derived from an EMBL/GenBank/DDBJ whole genome shotgun (WGS) entry which is preliminary data.</text>
</comment>
<dbReference type="Gene3D" id="3.30.70.1440">
    <property type="entry name" value="Multidrug efflux transporter AcrB pore domain"/>
    <property type="match status" value="1"/>
</dbReference>
<dbReference type="InterPro" id="IPR001036">
    <property type="entry name" value="Acrflvin-R"/>
</dbReference>
<feature type="transmembrane region" description="Helical" evidence="1">
    <location>
        <begin position="364"/>
        <end position="384"/>
    </location>
</feature>
<keyword evidence="3" id="KW-1185">Reference proteome</keyword>
<evidence type="ECO:0000256" key="1">
    <source>
        <dbReference type="SAM" id="Phobius"/>
    </source>
</evidence>
<evidence type="ECO:0000313" key="3">
    <source>
        <dbReference type="Proteomes" id="UP000315439"/>
    </source>
</evidence>
<dbReference type="RefSeq" id="WP_142935494.1">
    <property type="nucleotide sequence ID" value="NZ_ML660175.1"/>
</dbReference>
<sequence length="1037" mass="113898">MKLTSNALKSPASVAVGVSLILLIGLISLFQLPVQLFPDIERPRIAIQTQWRAAAPKEIESEIIEPQERVLRGVPGLLQMNAFANRGNAFINLEFSVDTNMEQTLIEVISRMTRIPALPRDATPPQIMLGGFGGGTPALTWFFLQALPGNEKPVNDYIDFIKSSVSPRIESIPGVASVETFDQNNREELQIRFDPVKAAEFGITVPRLVNLVAGTTDVSGGFVDVGRRQYTLRFSGKYQTTELTELILENRNGRNIKLGDIATVDVRRNNLSNTAYQNGNPAFSMRINKANAANTLKTLNAVKQEVENINSELLERKKLVMVQSFDASVFIYRAINLVSSNLVAGIILSLSVLWFFVRRVRATLIIATAIPICLLTTFIVLKLLDRSLNVISLAGLAFAVGMVLDAAIVVLENILRQREKKRDPHQSSERGAAQVWPALLASTTTTVAIFLPVFFLKGVEGQLFGDLALTIAIAVSVSLLVAVILLPVLAKFLIKENQTEDPNKLLWQKLAQKVIRLTDTNKRRLSLAIMLIVTPVFITWIATPQMDYLPPVKRDAVDANLRFPPGANLETIDKEVIQPILQRLQPYMDGTKEPALKNYYIFSGPFGGNLGVRVKDQSRVNELLSIVRNEILVDLPDTTAFAIQGNLFGGFGGSRSVAIHLQSKDNEALLKTAAQGIKWVEEAIPGARVNANPGLEINEPELRLIPKDREILEQGWTRRELGTIVRALGDGMYVGEHFDGSKRMNIILRAEGWQDPDNLGDVPILTGTGNITQLRELVDINRTVGPARLSRVDGHRTITLDVNPPEGWSLEQTIAILRTQVDPKLRQSLPEDSSIQYGGSADQLEKAISVMGKNFMFALLILFLLLAGLFKSIKDSALVLVTIPLATVGGIVALRALNLFVFQPLDLLTMIGFVILLGLVVNNAILLVHQTRNAEGKGLTRDQAVEEALKLRLRPIFMSTLTSLFGMLPLLLMPGAGSVIYRGLASVIVGGLAVSTLFTILLLPCLLRIKLTDLMPARKNKLAAKQQSQLTTVGGNH</sequence>
<dbReference type="SUPFAM" id="SSF82693">
    <property type="entry name" value="Multidrug efflux transporter AcrB pore domain, PN1, PN2, PC1 and PC2 subdomains"/>
    <property type="match status" value="2"/>
</dbReference>
<dbReference type="EMBL" id="VIKS01000019">
    <property type="protein sequence ID" value="TQV80009.1"/>
    <property type="molecule type" value="Genomic_DNA"/>
</dbReference>
<name>A0A545TS14_9GAMM</name>
<gene>
    <name evidence="2" type="ORF">FLL46_26740</name>
</gene>
<dbReference type="GO" id="GO:0042910">
    <property type="term" value="F:xenobiotic transmembrane transporter activity"/>
    <property type="evidence" value="ECO:0007669"/>
    <property type="project" value="TreeGrafter"/>
</dbReference>
<dbReference type="Gene3D" id="3.30.70.1430">
    <property type="entry name" value="Multidrug efflux transporter AcrB pore domain"/>
    <property type="match status" value="2"/>
</dbReference>
<feature type="transmembrane region" description="Helical" evidence="1">
    <location>
        <begin position="390"/>
        <end position="415"/>
    </location>
</feature>
<feature type="transmembrane region" description="Helical" evidence="1">
    <location>
        <begin position="12"/>
        <end position="34"/>
    </location>
</feature>
<dbReference type="Gene3D" id="3.30.70.1320">
    <property type="entry name" value="Multidrug efflux transporter AcrB pore domain like"/>
    <property type="match status" value="1"/>
</dbReference>
<feature type="transmembrane region" description="Helical" evidence="1">
    <location>
        <begin position="907"/>
        <end position="928"/>
    </location>
</feature>
<feature type="transmembrane region" description="Helical" evidence="1">
    <location>
        <begin position="330"/>
        <end position="357"/>
    </location>
</feature>
<keyword evidence="1" id="KW-0472">Membrane</keyword>